<evidence type="ECO:0000313" key="2">
    <source>
        <dbReference type="EMBL" id="ELY74203.1"/>
    </source>
</evidence>
<dbReference type="AlphaFoldDB" id="L9YMR2"/>
<accession>L9YMR2</accession>
<feature type="transmembrane region" description="Helical" evidence="1">
    <location>
        <begin position="20"/>
        <end position="40"/>
    </location>
</feature>
<dbReference type="EMBL" id="AOII01000089">
    <property type="protein sequence ID" value="ELY74203.1"/>
    <property type="molecule type" value="Genomic_DNA"/>
</dbReference>
<keyword evidence="1" id="KW-0812">Transmembrane</keyword>
<keyword evidence="1" id="KW-1133">Transmembrane helix</keyword>
<organism evidence="2 3">
    <name type="scientific">Natrinema pallidum DSM 3751</name>
    <dbReference type="NCBI Taxonomy" id="1227495"/>
    <lineage>
        <taxon>Archaea</taxon>
        <taxon>Methanobacteriati</taxon>
        <taxon>Methanobacteriota</taxon>
        <taxon>Stenosarchaea group</taxon>
        <taxon>Halobacteria</taxon>
        <taxon>Halobacteriales</taxon>
        <taxon>Natrialbaceae</taxon>
        <taxon>Natrinema</taxon>
    </lineage>
</organism>
<evidence type="ECO:0000256" key="1">
    <source>
        <dbReference type="SAM" id="Phobius"/>
    </source>
</evidence>
<dbReference type="PATRIC" id="fig|1227495.3.peg.3203"/>
<gene>
    <name evidence="2" type="ORF">C487_15975</name>
</gene>
<sequence>MGSGRLTRVFHSSGSPESVVLVALALLLFAVVVAGNLLGFW</sequence>
<dbReference type="Proteomes" id="UP000011618">
    <property type="component" value="Unassembled WGS sequence"/>
</dbReference>
<evidence type="ECO:0000313" key="3">
    <source>
        <dbReference type="Proteomes" id="UP000011618"/>
    </source>
</evidence>
<comment type="caution">
    <text evidence="2">The sequence shown here is derived from an EMBL/GenBank/DDBJ whole genome shotgun (WGS) entry which is preliminary data.</text>
</comment>
<keyword evidence="1" id="KW-0472">Membrane</keyword>
<proteinExistence type="predicted"/>
<reference evidence="2 3" key="1">
    <citation type="journal article" date="2014" name="PLoS Genet.">
        <title>Phylogenetically driven sequencing of extremely halophilic archaea reveals strategies for static and dynamic osmo-response.</title>
        <authorList>
            <person name="Becker E.A."/>
            <person name="Seitzer P.M."/>
            <person name="Tritt A."/>
            <person name="Larsen D."/>
            <person name="Krusor M."/>
            <person name="Yao A.I."/>
            <person name="Wu D."/>
            <person name="Madern D."/>
            <person name="Eisen J.A."/>
            <person name="Darling A.E."/>
            <person name="Facciotti M.T."/>
        </authorList>
    </citation>
    <scope>NUCLEOTIDE SEQUENCE [LARGE SCALE GENOMIC DNA]</scope>
    <source>
        <strain evidence="2 3">DSM 3751</strain>
    </source>
</reference>
<name>L9YMR2_9EURY</name>
<protein>
    <submittedName>
        <fullName evidence="2">Uncharacterized protein</fullName>
    </submittedName>
</protein>